<protein>
    <submittedName>
        <fullName evidence="2">Uncharacterized protein</fullName>
    </submittedName>
</protein>
<dbReference type="RefSeq" id="WP_349684269.1">
    <property type="nucleotide sequence ID" value="NZ_JBEGDD010000005.1"/>
</dbReference>
<name>A0ABV1NN94_9CAUL</name>
<accession>A0ABV1NN94</accession>
<sequence length="55" mass="5944">MSNLSTAQAFAWNLATTLMVCVVLFHCDAGYGVMPVADYDGDTASVIHEYDPFAI</sequence>
<keyword evidence="1" id="KW-1133">Transmembrane helix</keyword>
<proteinExistence type="predicted"/>
<reference evidence="2 3" key="1">
    <citation type="submission" date="2024-06" db="EMBL/GenBank/DDBJ databases">
        <title>Brevundimonas sp. C11.</title>
        <authorList>
            <person name="Maltman C."/>
        </authorList>
    </citation>
    <scope>NUCLEOTIDE SEQUENCE [LARGE SCALE GENOMIC DNA]</scope>
    <source>
        <strain evidence="2 3">C11</strain>
    </source>
</reference>
<comment type="caution">
    <text evidence="2">The sequence shown here is derived from an EMBL/GenBank/DDBJ whole genome shotgun (WGS) entry which is preliminary data.</text>
</comment>
<keyword evidence="1" id="KW-0472">Membrane</keyword>
<evidence type="ECO:0000313" key="3">
    <source>
        <dbReference type="Proteomes" id="UP001445732"/>
    </source>
</evidence>
<keyword evidence="1" id="KW-0812">Transmembrane</keyword>
<feature type="transmembrane region" description="Helical" evidence="1">
    <location>
        <begin position="6"/>
        <end position="25"/>
    </location>
</feature>
<gene>
    <name evidence="2" type="ORF">ABN401_07765</name>
</gene>
<evidence type="ECO:0000256" key="1">
    <source>
        <dbReference type="SAM" id="Phobius"/>
    </source>
</evidence>
<dbReference type="Proteomes" id="UP001445732">
    <property type="component" value="Unassembled WGS sequence"/>
</dbReference>
<dbReference type="EMBL" id="JBEGDD010000005">
    <property type="protein sequence ID" value="MEQ7155107.1"/>
    <property type="molecule type" value="Genomic_DNA"/>
</dbReference>
<keyword evidence="3" id="KW-1185">Reference proteome</keyword>
<evidence type="ECO:0000313" key="2">
    <source>
        <dbReference type="EMBL" id="MEQ7155107.1"/>
    </source>
</evidence>
<organism evidence="2 3">
    <name type="scientific">Brevundimonas aurifodinae</name>
    <dbReference type="NCBI Taxonomy" id="1508312"/>
    <lineage>
        <taxon>Bacteria</taxon>
        <taxon>Pseudomonadati</taxon>
        <taxon>Pseudomonadota</taxon>
        <taxon>Alphaproteobacteria</taxon>
        <taxon>Caulobacterales</taxon>
        <taxon>Caulobacteraceae</taxon>
        <taxon>Brevundimonas</taxon>
    </lineage>
</organism>